<reference evidence="1 2" key="1">
    <citation type="submission" date="2019-05" db="EMBL/GenBank/DDBJ databases">
        <authorList>
            <person name="Farhan Ul Haque M."/>
        </authorList>
    </citation>
    <scope>NUCLEOTIDE SEQUENCE [LARGE SCALE GENOMIC DNA]</scope>
    <source>
        <strain evidence="1">2</strain>
    </source>
</reference>
<proteinExistence type="predicted"/>
<accession>A0A8B6M371</accession>
<evidence type="ECO:0000313" key="2">
    <source>
        <dbReference type="Proteomes" id="UP000485880"/>
    </source>
</evidence>
<comment type="caution">
    <text evidence="1">The sequence shown here is derived from an EMBL/GenBank/DDBJ whole genome shotgun (WGS) entry which is preliminary data.</text>
</comment>
<dbReference type="RefSeq" id="WP_174511806.1">
    <property type="nucleotide sequence ID" value="NZ_CABFMQ020000073.1"/>
</dbReference>
<protein>
    <submittedName>
        <fullName evidence="1">Uncharacterized protein</fullName>
    </submittedName>
</protein>
<keyword evidence="2" id="KW-1185">Reference proteome</keyword>
<dbReference type="Proteomes" id="UP000485880">
    <property type="component" value="Unassembled WGS sequence"/>
</dbReference>
<dbReference type="AlphaFoldDB" id="A0A8B6M371"/>
<organism evidence="1 2">
    <name type="scientific">Methylocella tundrae</name>
    <dbReference type="NCBI Taxonomy" id="227605"/>
    <lineage>
        <taxon>Bacteria</taxon>
        <taxon>Pseudomonadati</taxon>
        <taxon>Pseudomonadota</taxon>
        <taxon>Alphaproteobacteria</taxon>
        <taxon>Hyphomicrobiales</taxon>
        <taxon>Beijerinckiaceae</taxon>
        <taxon>Methylocella</taxon>
    </lineage>
</organism>
<name>A0A8B6M371_METTU</name>
<dbReference type="EMBL" id="CABFMQ020000073">
    <property type="protein sequence ID" value="VTZ49477.1"/>
    <property type="molecule type" value="Genomic_DNA"/>
</dbReference>
<evidence type="ECO:0000313" key="1">
    <source>
        <dbReference type="EMBL" id="VTZ49477.1"/>
    </source>
</evidence>
<sequence>MTRKLLFSWGFDGVGGLALAIEAAERAVAGEKSITGKITTCGILSLFERTDLRGAKTFQIIIEDDREEAA</sequence>
<gene>
    <name evidence="1" type="ORF">MPC4_170008</name>
</gene>